<organism evidence="1 2">
    <name type="scientific">Mucilaginibacter sabulilitoris</name>
    <dbReference type="NCBI Taxonomy" id="1173583"/>
    <lineage>
        <taxon>Bacteria</taxon>
        <taxon>Pseudomonadati</taxon>
        <taxon>Bacteroidota</taxon>
        <taxon>Sphingobacteriia</taxon>
        <taxon>Sphingobacteriales</taxon>
        <taxon>Sphingobacteriaceae</taxon>
        <taxon>Mucilaginibacter</taxon>
    </lineage>
</organism>
<dbReference type="InterPro" id="IPR009078">
    <property type="entry name" value="Ferritin-like_SF"/>
</dbReference>
<dbReference type="InterPro" id="IPR047114">
    <property type="entry name" value="YciF"/>
</dbReference>
<evidence type="ECO:0000313" key="2">
    <source>
        <dbReference type="Proteomes" id="UP001324380"/>
    </source>
</evidence>
<dbReference type="Proteomes" id="UP001324380">
    <property type="component" value="Chromosome"/>
</dbReference>
<reference evidence="1 2" key="1">
    <citation type="submission" date="2023-11" db="EMBL/GenBank/DDBJ databases">
        <title>Analysis of the Genomes of Mucilaginibacter gossypii cycad 4 and M. sabulilitoris SNA2: microbes with the potential for plant growth promotion.</title>
        <authorList>
            <person name="Hirsch A.M."/>
            <person name="Humm E."/>
            <person name="Rubbi M."/>
            <person name="Del Vecchio G."/>
            <person name="Ha S.M."/>
            <person name="Pellegrini M."/>
            <person name="Gunsalus R.P."/>
        </authorList>
    </citation>
    <scope>NUCLEOTIDE SEQUENCE [LARGE SCALE GENOMIC DNA]</scope>
    <source>
        <strain evidence="1 2">SNA2</strain>
    </source>
</reference>
<dbReference type="RefSeq" id="WP_321564805.1">
    <property type="nucleotide sequence ID" value="NZ_CP139558.1"/>
</dbReference>
<dbReference type="PANTHER" id="PTHR30565:SF9">
    <property type="entry name" value="PROTEIN YCIF"/>
    <property type="match status" value="1"/>
</dbReference>
<gene>
    <name evidence="1" type="ORF">SNE25_09230</name>
</gene>
<dbReference type="SUPFAM" id="SSF47240">
    <property type="entry name" value="Ferritin-like"/>
    <property type="match status" value="1"/>
</dbReference>
<keyword evidence="2" id="KW-1185">Reference proteome</keyword>
<protein>
    <submittedName>
        <fullName evidence="1">DUF892 family protein</fullName>
    </submittedName>
</protein>
<dbReference type="InterPro" id="IPR012347">
    <property type="entry name" value="Ferritin-like"/>
</dbReference>
<sequence>MRQAQEITPPSYETIQEGLQPLFFDNLNRIYCAKSHLLERLSEVVEFVAFADLKFAMLGTLDELENQLSRMDELYQLLGLEYSFSSCSGIISVFENAFSAIDLKHDNMVARDLSIFCYLLKVESIELASFQMLEVLSGQLKDDRIKQILEENFEESKADKALMLMIATKYVRDIGMRVDAH</sequence>
<evidence type="ECO:0000313" key="1">
    <source>
        <dbReference type="EMBL" id="WPU95699.1"/>
    </source>
</evidence>
<dbReference type="InterPro" id="IPR010287">
    <property type="entry name" value="DUF892_YciF-like"/>
</dbReference>
<dbReference type="PANTHER" id="PTHR30565">
    <property type="entry name" value="PROTEIN YCIF"/>
    <property type="match status" value="1"/>
</dbReference>
<name>A0ABZ0TRE6_9SPHI</name>
<dbReference type="Pfam" id="PF05974">
    <property type="entry name" value="DUF892"/>
    <property type="match status" value="1"/>
</dbReference>
<accession>A0ABZ0TRE6</accession>
<dbReference type="Gene3D" id="1.20.1260.10">
    <property type="match status" value="1"/>
</dbReference>
<dbReference type="EMBL" id="CP139558">
    <property type="protein sequence ID" value="WPU95699.1"/>
    <property type="molecule type" value="Genomic_DNA"/>
</dbReference>
<proteinExistence type="predicted"/>